<dbReference type="PROSITE" id="PS51832">
    <property type="entry name" value="HD_GYP"/>
    <property type="match status" value="2"/>
</dbReference>
<feature type="domain" description="HD-GYP" evidence="2">
    <location>
        <begin position="12"/>
        <end position="203"/>
    </location>
</feature>
<feature type="domain" description="HD" evidence="1">
    <location>
        <begin position="245"/>
        <end position="367"/>
    </location>
</feature>
<dbReference type="Gene3D" id="1.10.3210.10">
    <property type="entry name" value="Hypothetical protein af1432"/>
    <property type="match status" value="2"/>
</dbReference>
<proteinExistence type="predicted"/>
<dbReference type="InterPro" id="IPR037522">
    <property type="entry name" value="HD_GYP_dom"/>
</dbReference>
<dbReference type="CDD" id="cd00077">
    <property type="entry name" value="HDc"/>
    <property type="match status" value="2"/>
</dbReference>
<dbReference type="SUPFAM" id="SSF109604">
    <property type="entry name" value="HD-domain/PDEase-like"/>
    <property type="match status" value="2"/>
</dbReference>
<dbReference type="InterPro" id="IPR006674">
    <property type="entry name" value="HD_domain"/>
</dbReference>
<dbReference type="AlphaFoldDB" id="A0A0S6UD98"/>
<organism evidence="3">
    <name type="scientific">Moorella thermoacetica Y72</name>
    <dbReference type="NCBI Taxonomy" id="1325331"/>
    <lineage>
        <taxon>Bacteria</taxon>
        <taxon>Bacillati</taxon>
        <taxon>Bacillota</taxon>
        <taxon>Clostridia</taxon>
        <taxon>Neomoorellales</taxon>
        <taxon>Neomoorellaceae</taxon>
        <taxon>Neomoorella</taxon>
    </lineage>
</organism>
<dbReference type="InterPro" id="IPR003607">
    <property type="entry name" value="HD/PDEase_dom"/>
</dbReference>
<dbReference type="PROSITE" id="PS51831">
    <property type="entry name" value="HD"/>
    <property type="match status" value="1"/>
</dbReference>
<dbReference type="PANTHER" id="PTHR43155">
    <property type="entry name" value="CYCLIC DI-GMP PHOSPHODIESTERASE PA4108-RELATED"/>
    <property type="match status" value="1"/>
</dbReference>
<evidence type="ECO:0000259" key="2">
    <source>
        <dbReference type="PROSITE" id="PS51832"/>
    </source>
</evidence>
<gene>
    <name evidence="3" type="ORF">MTY_1067</name>
</gene>
<dbReference type="EMBL" id="DF238840">
    <property type="protein sequence ID" value="GAF25731.1"/>
    <property type="molecule type" value="Genomic_DNA"/>
</dbReference>
<evidence type="ECO:0000259" key="1">
    <source>
        <dbReference type="PROSITE" id="PS51831"/>
    </source>
</evidence>
<dbReference type="Proteomes" id="UP000063718">
    <property type="component" value="Unassembled WGS sequence"/>
</dbReference>
<protein>
    <submittedName>
        <fullName evidence="3">HD-GYP domain</fullName>
    </submittedName>
</protein>
<dbReference type="Pfam" id="PF13487">
    <property type="entry name" value="HD_5"/>
    <property type="match status" value="2"/>
</dbReference>
<evidence type="ECO:0000313" key="3">
    <source>
        <dbReference type="EMBL" id="GAF25731.1"/>
    </source>
</evidence>
<reference evidence="3" key="1">
    <citation type="journal article" date="2014" name="Gene">
        <title>Genome-guided analysis of transformation efficiency and carbon dioxide assimilation by Moorella thermoacetica Y72.</title>
        <authorList>
            <person name="Tsukahara K."/>
            <person name="Kita A."/>
            <person name="Nakashimada Y."/>
            <person name="Hoshino T."/>
            <person name="Murakami K."/>
        </authorList>
    </citation>
    <scope>NUCLEOTIDE SEQUENCE [LARGE SCALE GENOMIC DNA]</scope>
    <source>
        <strain evidence="3">Y72</strain>
    </source>
</reference>
<feature type="domain" description="HD-GYP" evidence="2">
    <location>
        <begin position="223"/>
        <end position="407"/>
    </location>
</feature>
<accession>A0A0S6UD98</accession>
<sequence>MLRSGKPMGCPPDRSFCELVVALSTILDIEEETKLYHAWRVALVAQELARRVIPDEATLVFYGGLLHDIGAMGLDDHLVHLALQRGSRNNPEVVNHPLRGADMVAAIPGLGEKVAAMIRDHHERWNGSGYPRGIAGNHIVMGAMLLGLADELDLVLRVHPGTSWARLRETLNRRVQGGFPPELLAILDKMMNGPLYAEIATNTALELKMFKVILDLPPINFQVPDPMKITIDLFARIIDAKHAYTAGHSHRVAAYALNLARCLGYNDAKLRRLEIAGLLHDFGKIAVPRAILDKQGRLNSEELKVVRRHPAWTIELLEGVTSLKDIARDAGLHHERYDGKGYPYGLHDGEIPLGARIIAVADAFDAMTSNRPYQPTRTPEEALKILAGGAGTQFDPEVTAVASCLLA</sequence>
<dbReference type="SMART" id="SM00471">
    <property type="entry name" value="HDc"/>
    <property type="match status" value="2"/>
</dbReference>
<name>A0A0S6UD98_NEOTH</name>